<evidence type="ECO:0000256" key="3">
    <source>
        <dbReference type="ARBA" id="ARBA00023163"/>
    </source>
</evidence>
<dbReference type="PROSITE" id="PS50949">
    <property type="entry name" value="HTH_GNTR"/>
    <property type="match status" value="1"/>
</dbReference>
<dbReference type="PANTHER" id="PTHR38445:SF12">
    <property type="entry name" value="GNTR-FAMILY TRANSCRIPTIONAL REGULATOR"/>
    <property type="match status" value="1"/>
</dbReference>
<dbReference type="GO" id="GO:0003677">
    <property type="term" value="F:DNA binding"/>
    <property type="evidence" value="ECO:0007669"/>
    <property type="project" value="UniProtKB-KW"/>
</dbReference>
<evidence type="ECO:0000313" key="6">
    <source>
        <dbReference type="Proteomes" id="UP000190814"/>
    </source>
</evidence>
<dbReference type="GO" id="GO:0003700">
    <property type="term" value="F:DNA-binding transcription factor activity"/>
    <property type="evidence" value="ECO:0007669"/>
    <property type="project" value="InterPro"/>
</dbReference>
<keyword evidence="1" id="KW-0805">Transcription regulation</keyword>
<dbReference type="PANTHER" id="PTHR38445">
    <property type="entry name" value="HTH-TYPE TRANSCRIPTIONAL REPRESSOR YTRA"/>
    <property type="match status" value="1"/>
</dbReference>
<dbReference type="InterPro" id="IPR036388">
    <property type="entry name" value="WH-like_DNA-bd_sf"/>
</dbReference>
<dbReference type="SMART" id="SM00345">
    <property type="entry name" value="HTH_GNTR"/>
    <property type="match status" value="1"/>
</dbReference>
<dbReference type="Gene3D" id="1.10.10.10">
    <property type="entry name" value="Winged helix-like DNA-binding domain superfamily/Winged helix DNA-binding domain"/>
    <property type="match status" value="1"/>
</dbReference>
<sequence length="122" mass="13752">MIIRIDDYSDVPIYQQIRNEIINGISSGKLKPGEQLPTVRALALEIGINSMTVSKAYQLLKQEGYILTDRKKGAVIREMIKQDGKINSANKNELKRIISESKLAGVSEKDFIEEVKLLYKEG</sequence>
<dbReference type="OrthoDB" id="9802328at2"/>
<evidence type="ECO:0000313" key="5">
    <source>
        <dbReference type="EMBL" id="SKA64120.1"/>
    </source>
</evidence>
<keyword evidence="3" id="KW-0804">Transcription</keyword>
<dbReference type="STRING" id="39495.SAMN02745111_00900"/>
<proteinExistence type="predicted"/>
<feature type="domain" description="HTH gntR-type" evidence="4">
    <location>
        <begin position="11"/>
        <end position="79"/>
    </location>
</feature>
<keyword evidence="6" id="KW-1185">Reference proteome</keyword>
<evidence type="ECO:0000256" key="1">
    <source>
        <dbReference type="ARBA" id="ARBA00023015"/>
    </source>
</evidence>
<reference evidence="5 6" key="1">
    <citation type="submission" date="2017-02" db="EMBL/GenBank/DDBJ databases">
        <authorList>
            <person name="Peterson S.W."/>
        </authorList>
    </citation>
    <scope>NUCLEOTIDE SEQUENCE [LARGE SCALE GENOMIC DNA]</scope>
    <source>
        <strain evidence="5 6">ATCC 35992</strain>
    </source>
</reference>
<dbReference type="AlphaFoldDB" id="A0A1T4VGM9"/>
<dbReference type="Pfam" id="PF00392">
    <property type="entry name" value="GntR"/>
    <property type="match status" value="1"/>
</dbReference>
<dbReference type="Proteomes" id="UP000190814">
    <property type="component" value="Unassembled WGS sequence"/>
</dbReference>
<dbReference type="InterPro" id="IPR000524">
    <property type="entry name" value="Tscrpt_reg_HTH_GntR"/>
</dbReference>
<gene>
    <name evidence="5" type="ORF">SAMN02745111_00900</name>
</gene>
<dbReference type="RefSeq" id="WP_078765780.1">
    <property type="nucleotide sequence ID" value="NZ_FUXZ01000005.1"/>
</dbReference>
<dbReference type="CDD" id="cd07377">
    <property type="entry name" value="WHTH_GntR"/>
    <property type="match status" value="1"/>
</dbReference>
<name>A0A1T4VGM9_9FIRM</name>
<dbReference type="InterPro" id="IPR036390">
    <property type="entry name" value="WH_DNA-bd_sf"/>
</dbReference>
<accession>A0A1T4VGM9</accession>
<keyword evidence="2 5" id="KW-0238">DNA-binding</keyword>
<dbReference type="SUPFAM" id="SSF46785">
    <property type="entry name" value="Winged helix' DNA-binding domain"/>
    <property type="match status" value="1"/>
</dbReference>
<evidence type="ECO:0000256" key="2">
    <source>
        <dbReference type="ARBA" id="ARBA00023125"/>
    </source>
</evidence>
<organism evidence="5 6">
    <name type="scientific">Eubacterium uniforme</name>
    <dbReference type="NCBI Taxonomy" id="39495"/>
    <lineage>
        <taxon>Bacteria</taxon>
        <taxon>Bacillati</taxon>
        <taxon>Bacillota</taxon>
        <taxon>Clostridia</taxon>
        <taxon>Eubacteriales</taxon>
        <taxon>Eubacteriaceae</taxon>
        <taxon>Eubacterium</taxon>
    </lineage>
</organism>
<protein>
    <submittedName>
        <fullName evidence="5">DNA-binding transcriptional regulator YhcF, GntR family</fullName>
    </submittedName>
</protein>
<dbReference type="EMBL" id="FUXZ01000005">
    <property type="protein sequence ID" value="SKA64120.1"/>
    <property type="molecule type" value="Genomic_DNA"/>
</dbReference>
<evidence type="ECO:0000259" key="4">
    <source>
        <dbReference type="PROSITE" id="PS50949"/>
    </source>
</evidence>